<accession>A0A140NM09</accession>
<dbReference type="GO" id="GO:0022857">
    <property type="term" value="F:transmembrane transporter activity"/>
    <property type="evidence" value="ECO:0007669"/>
    <property type="project" value="InterPro"/>
</dbReference>
<reference evidence="3" key="2">
    <citation type="submission" date="2012-04" db="EMBL/GenBank/DDBJ databases">
        <title>Complete genome sequence of Providencia stuartii clinical isolate MRSN 2154.</title>
        <authorList>
            <person name="Clifford R.J."/>
            <person name="Hang J."/>
            <person name="Riley M.C."/>
            <person name="Onmus-Leone F."/>
            <person name="Kuschner R.A."/>
            <person name="Lesho E.P."/>
            <person name="Waterman P.E."/>
        </authorList>
    </citation>
    <scope>NUCLEOTIDE SEQUENCE [LARGE SCALE GENOMIC DNA]</scope>
    <source>
        <strain evidence="3">MRSN 2154</strain>
    </source>
</reference>
<keyword evidence="1" id="KW-0812">Transmembrane</keyword>
<feature type="transmembrane region" description="Helical" evidence="1">
    <location>
        <begin position="20"/>
        <end position="38"/>
    </location>
</feature>
<dbReference type="RefSeq" id="WP_014657161.1">
    <property type="nucleotide sequence ID" value="NC_017731.1"/>
</dbReference>
<keyword evidence="1" id="KW-0472">Membrane</keyword>
<reference evidence="2 3" key="1">
    <citation type="journal article" date="2012" name="J. Bacteriol.">
        <title>Complete Genome Sequence of Providencia stuartii Clinical Isolate MRSN 2154.</title>
        <authorList>
            <person name="Clifford R.J."/>
            <person name="Hang J."/>
            <person name="Riley M.C."/>
            <person name="Onmus-Leone F."/>
            <person name="Kuschner R.A."/>
            <person name="Lesho E.P."/>
            <person name="Waterman P.E."/>
        </authorList>
    </citation>
    <scope>NUCLEOTIDE SEQUENCE [LARGE SCALE GENOMIC DNA]</scope>
    <source>
        <strain evidence="2 3">MRSN 2154</strain>
    </source>
</reference>
<evidence type="ECO:0000313" key="2">
    <source>
        <dbReference type="EMBL" id="AFH93951.1"/>
    </source>
</evidence>
<feature type="transmembrane region" description="Helical" evidence="1">
    <location>
        <begin position="316"/>
        <end position="336"/>
    </location>
</feature>
<evidence type="ECO:0000256" key="1">
    <source>
        <dbReference type="SAM" id="Phobius"/>
    </source>
</evidence>
<dbReference type="EMBL" id="CP003488">
    <property type="protein sequence ID" value="AFH93951.1"/>
    <property type="molecule type" value="Genomic_DNA"/>
</dbReference>
<dbReference type="OrthoDB" id="9807111at2"/>
<feature type="transmembrane region" description="Helical" evidence="1">
    <location>
        <begin position="421"/>
        <end position="440"/>
    </location>
</feature>
<organism evidence="2 3">
    <name type="scientific">Providencia stuartii (strain MRSN 2154)</name>
    <dbReference type="NCBI Taxonomy" id="1157951"/>
    <lineage>
        <taxon>Bacteria</taxon>
        <taxon>Pseudomonadati</taxon>
        <taxon>Pseudomonadota</taxon>
        <taxon>Gammaproteobacteria</taxon>
        <taxon>Enterobacterales</taxon>
        <taxon>Morganellaceae</taxon>
        <taxon>Providencia</taxon>
    </lineage>
</organism>
<proteinExistence type="predicted"/>
<feature type="transmembrane region" description="Helical" evidence="1">
    <location>
        <begin position="342"/>
        <end position="362"/>
    </location>
</feature>
<dbReference type="InterPro" id="IPR006726">
    <property type="entry name" value="PHBA_efflux_AaeB/fusaric-R"/>
</dbReference>
<sequence>MSQNNALLQRLGFNSDRLRFATITACASIIALFVAQYFQLVHPQWAAMTVWASAQPWRENLLEKSWWRFAGTVSGVLAGVLLIYLHFIHPLLFIFGLAIWLGACSGIGQLQKGFVAYGTLLAGYSAVMVSMLSVHDSNNIFLVAWDRLWTILVGVLSAVIFNYLFTPKRDQAPITVLKNQINQQFYTILHRALHKKEAIKPDDIHHLWQQIASYDEQLEANRIGWRYHRKQVTQARQRLIAQSQILLHLTQFKSIAAFPFPDQEPSEREWKHLLSLCPNGPLKNLLVTLYYAIKGTSIKRESRVDKLKLHQDKISAWHAFSRSFITIGVVGVLWLLTQWQTLAYLTLGLSVMLTIFASFDYPDKFMKNVFTGQFLGAIAALICSWCLWPFASSSWQMTLLIIPVIISGIIIFAHSRLIFIAFDYIMVSLILLQPSYPFSISFTTSVGNAIAIVCGPLVAMIAFMWIYPTNPQKRYQHLLQLADQQFKQGVAQLIQGHKPSTTRLMHRLLNGLILAKKSEQSFSATLDFFEVRQGIWLILVILHKQFMHQPSKKRALNALVFRLQHDKIDANKLERIIQRLSNNHDNPKRLMLLQDYLNRLAEQKRR</sequence>
<keyword evidence="1" id="KW-1133">Transmembrane helix</keyword>
<feature type="transmembrane region" description="Helical" evidence="1">
    <location>
        <begin position="374"/>
        <end position="391"/>
    </location>
</feature>
<evidence type="ECO:0000313" key="3">
    <source>
        <dbReference type="Proteomes" id="UP000005012"/>
    </source>
</evidence>
<dbReference type="HOGENOM" id="CLU_013927_1_2_6"/>
<dbReference type="Proteomes" id="UP000005012">
    <property type="component" value="Chromosome"/>
</dbReference>
<name>A0A140NM09_PROSM</name>
<dbReference type="GeneID" id="93517251"/>
<dbReference type="AlphaFoldDB" id="A0A140NM09"/>
<dbReference type="KEGG" id="psi:S70_10465"/>
<feature type="transmembrane region" description="Helical" evidence="1">
    <location>
        <begin position="446"/>
        <end position="467"/>
    </location>
</feature>
<feature type="transmembrane region" description="Helical" evidence="1">
    <location>
        <begin position="147"/>
        <end position="165"/>
    </location>
</feature>
<dbReference type="PATRIC" id="fig|1157951.4.peg.2108"/>
<dbReference type="Pfam" id="PF04632">
    <property type="entry name" value="FUSC"/>
    <property type="match status" value="2"/>
</dbReference>
<feature type="transmembrane region" description="Helical" evidence="1">
    <location>
        <begin position="397"/>
        <end position="414"/>
    </location>
</feature>
<protein>
    <submittedName>
        <fullName evidence="2">Fusaric acid resistance protein region</fullName>
    </submittedName>
</protein>
<feature type="transmembrane region" description="Helical" evidence="1">
    <location>
        <begin position="114"/>
        <end position="135"/>
    </location>
</feature>
<dbReference type="GO" id="GO:0005886">
    <property type="term" value="C:plasma membrane"/>
    <property type="evidence" value="ECO:0007669"/>
    <property type="project" value="InterPro"/>
</dbReference>
<gene>
    <name evidence="2" type="ordered locus">S70_10465</name>
</gene>